<dbReference type="Proteomes" id="UP000238415">
    <property type="component" value="Unassembled WGS sequence"/>
</dbReference>
<accession>A0A2T0AY34</accession>
<reference evidence="1 2" key="1">
    <citation type="submission" date="2018-03" db="EMBL/GenBank/DDBJ databases">
        <title>Genome sequence of Moorella humiferrea DSM 23265.</title>
        <authorList>
            <person name="Poehlein A."/>
            <person name="Daniel R."/>
        </authorList>
    </citation>
    <scope>NUCLEOTIDE SEQUENCE [LARGE SCALE GENOMIC DNA]</scope>
    <source>
        <strain evidence="1 2">DSM 23265</strain>
    </source>
</reference>
<sequence length="61" mass="7438">MAQVLARVKYERGLPLLTIRELNEAYARLDERYNCYRSNWEWFTSVKHTPENGVWHRVEQN</sequence>
<dbReference type="RefSeq" id="WP_106004223.1">
    <property type="nucleotide sequence ID" value="NZ_CP136419.1"/>
</dbReference>
<gene>
    <name evidence="1" type="ORF">MOHU_01800</name>
</gene>
<dbReference type="OrthoDB" id="1726203at2"/>
<organism evidence="1 2">
    <name type="scientific">Neomoorella humiferrea</name>
    <dbReference type="NCBI Taxonomy" id="676965"/>
    <lineage>
        <taxon>Bacteria</taxon>
        <taxon>Bacillati</taxon>
        <taxon>Bacillota</taxon>
        <taxon>Clostridia</taxon>
        <taxon>Neomoorellales</taxon>
        <taxon>Neomoorellaceae</taxon>
        <taxon>Neomoorella</taxon>
    </lineage>
</organism>
<keyword evidence="2" id="KW-1185">Reference proteome</keyword>
<comment type="caution">
    <text evidence="1">The sequence shown here is derived from an EMBL/GenBank/DDBJ whole genome shotgun (WGS) entry which is preliminary data.</text>
</comment>
<evidence type="ECO:0000313" key="1">
    <source>
        <dbReference type="EMBL" id="PRR75799.1"/>
    </source>
</evidence>
<dbReference type="EMBL" id="PVXM01000003">
    <property type="protein sequence ID" value="PRR75799.1"/>
    <property type="molecule type" value="Genomic_DNA"/>
</dbReference>
<protein>
    <submittedName>
        <fullName evidence="1">Uncharacterized protein</fullName>
    </submittedName>
</protein>
<name>A0A2T0AY34_9FIRM</name>
<evidence type="ECO:0000313" key="2">
    <source>
        <dbReference type="Proteomes" id="UP000238415"/>
    </source>
</evidence>
<dbReference type="AlphaFoldDB" id="A0A2T0AY34"/>
<proteinExistence type="predicted"/>